<keyword evidence="3" id="KW-0690">Ribosome biogenesis</keyword>
<dbReference type="SMART" id="SM00451">
    <property type="entry name" value="ZnF_U1"/>
    <property type="match status" value="2"/>
</dbReference>
<dbReference type="Pfam" id="PF12756">
    <property type="entry name" value="zf-C2H2_2"/>
    <property type="match status" value="1"/>
</dbReference>
<dbReference type="PANTHER" id="PTHR13182:SF8">
    <property type="entry name" value="CYTOPLASMIC 60S SUBUNIT BIOGENESIS FACTOR ZNF622"/>
    <property type="match status" value="1"/>
</dbReference>
<feature type="region of interest" description="Disordered" evidence="9">
    <location>
        <begin position="536"/>
        <end position="556"/>
    </location>
</feature>
<dbReference type="InterPro" id="IPR036236">
    <property type="entry name" value="Znf_C2H2_sf"/>
</dbReference>
<dbReference type="SMART" id="SM00355">
    <property type="entry name" value="ZnF_C2H2"/>
    <property type="match status" value="4"/>
</dbReference>
<feature type="region of interest" description="Disordered" evidence="9">
    <location>
        <begin position="1"/>
        <end position="25"/>
    </location>
</feature>
<dbReference type="InterPro" id="IPR013087">
    <property type="entry name" value="Znf_C2H2_type"/>
</dbReference>
<sequence length="556" mass="60939">MATIVSSRASMGLSQTSPSSNVPSSHPFTCNTCQVAFRSSGLQRGHMHTDWHRYNLKRRVSSLPPLPSEVFAEKVLTAQASSSAAAAKASYETVCQACQKTYYSENAYRNHVASQKHKARVLAMHHGTASGSAEADDEAASVIGSTFSLGEPVGAEESPGALGEAELSQVIKGLKSVSVVEQGEKSENSTSTATPSMAMESVENTPVLPTLSCIFCNYISPSLSLNVSHMGKIHGMFIPEQSYLVDLEGLIAYLIKKVTRFHECLYCGKVKGTTTGLQTHMRDKGHCMIAFDTEEQMIEVGQFYDFRSTYPDSEGDSVEGEDEDEPAEKQNAGAKLGARRETNITAVGLDGNENADIDRDVADADGWETDTSESSLDSADLTAVPLDDHSHQYEKLHKHPHHSHHDALPHRSADGWHSHAHHAHAHAVYHSEYELHLPTGRSAGHRSLARYYRQNLYRYPSSSSQQPEVRTISSGVDGDASAQRGRQLVTRASGGLGMIGVSDAKKREIKAVEKRERKREGRARDRYQWGIEKRGNMQQHFRVSKANSGVEGKYSN</sequence>
<keyword evidence="12" id="KW-1185">Reference proteome</keyword>
<evidence type="ECO:0000256" key="2">
    <source>
        <dbReference type="ARBA" id="ARBA00022490"/>
    </source>
</evidence>
<dbReference type="PANTHER" id="PTHR13182">
    <property type="entry name" value="ZINC FINGER PROTEIN 622"/>
    <property type="match status" value="1"/>
</dbReference>
<keyword evidence="4" id="KW-0479">Metal-binding</keyword>
<dbReference type="GO" id="GO:0042273">
    <property type="term" value="P:ribosomal large subunit biogenesis"/>
    <property type="evidence" value="ECO:0007669"/>
    <property type="project" value="UniProtKB-ARBA"/>
</dbReference>
<feature type="region of interest" description="Disordered" evidence="9">
    <location>
        <begin position="399"/>
        <end position="419"/>
    </location>
</feature>
<dbReference type="Proteomes" id="UP000698800">
    <property type="component" value="Unassembled WGS sequence"/>
</dbReference>
<dbReference type="Pfam" id="PF12171">
    <property type="entry name" value="zf-C2H2_jaz"/>
    <property type="match status" value="1"/>
</dbReference>
<dbReference type="Gene3D" id="3.30.160.60">
    <property type="entry name" value="Classic Zinc Finger"/>
    <property type="match status" value="1"/>
</dbReference>
<keyword evidence="7" id="KW-0862">Zinc</keyword>
<dbReference type="GO" id="GO:0030687">
    <property type="term" value="C:preribosome, large subunit precursor"/>
    <property type="evidence" value="ECO:0007669"/>
    <property type="project" value="TreeGrafter"/>
</dbReference>
<evidence type="ECO:0000256" key="7">
    <source>
        <dbReference type="ARBA" id="ARBA00022833"/>
    </source>
</evidence>
<dbReference type="AlphaFoldDB" id="A0A9P8L3U3"/>
<keyword evidence="6" id="KW-0863">Zinc-finger</keyword>
<evidence type="ECO:0000313" key="12">
    <source>
        <dbReference type="Proteomes" id="UP000698800"/>
    </source>
</evidence>
<dbReference type="OrthoDB" id="19329at2759"/>
<feature type="region of interest" description="Disordered" evidence="9">
    <location>
        <begin position="311"/>
        <end position="339"/>
    </location>
</feature>
<feature type="compositionally biased region" description="Basic and acidic residues" evidence="9">
    <location>
        <begin position="405"/>
        <end position="417"/>
    </location>
</feature>
<feature type="compositionally biased region" description="Low complexity" evidence="9">
    <location>
        <begin position="14"/>
        <end position="25"/>
    </location>
</feature>
<feature type="compositionally biased region" description="Polar residues" evidence="9">
    <location>
        <begin position="1"/>
        <end position="13"/>
    </location>
</feature>
<dbReference type="GO" id="GO:0008270">
    <property type="term" value="F:zinc ion binding"/>
    <property type="evidence" value="ECO:0007669"/>
    <property type="project" value="UniProtKB-KW"/>
</dbReference>
<evidence type="ECO:0000256" key="6">
    <source>
        <dbReference type="ARBA" id="ARBA00022771"/>
    </source>
</evidence>
<feature type="domain" description="C2H2-type" evidence="10">
    <location>
        <begin position="95"/>
        <end position="117"/>
    </location>
</feature>
<dbReference type="PROSITE" id="PS00028">
    <property type="entry name" value="ZINC_FINGER_C2H2_1"/>
    <property type="match status" value="2"/>
</dbReference>
<feature type="compositionally biased region" description="Polar residues" evidence="9">
    <location>
        <begin position="536"/>
        <end position="547"/>
    </location>
</feature>
<dbReference type="InterPro" id="IPR022755">
    <property type="entry name" value="Znf_C2H2_jaz"/>
</dbReference>
<dbReference type="EMBL" id="JAGHQL010000093">
    <property type="protein sequence ID" value="KAH0538889.1"/>
    <property type="molecule type" value="Genomic_DNA"/>
</dbReference>
<dbReference type="SUPFAM" id="SSF57667">
    <property type="entry name" value="beta-beta-alpha zinc fingers"/>
    <property type="match status" value="1"/>
</dbReference>
<feature type="region of interest" description="Disordered" evidence="9">
    <location>
        <begin position="459"/>
        <end position="486"/>
    </location>
</feature>
<name>A0A9P8L3U3_9PEZI</name>
<proteinExistence type="inferred from homology"/>
<keyword evidence="2" id="KW-0963">Cytoplasm</keyword>
<evidence type="ECO:0000256" key="5">
    <source>
        <dbReference type="ARBA" id="ARBA00022737"/>
    </source>
</evidence>
<organism evidence="11 12">
    <name type="scientific">Glutinoglossum americanum</name>
    <dbReference type="NCBI Taxonomy" id="1670608"/>
    <lineage>
        <taxon>Eukaryota</taxon>
        <taxon>Fungi</taxon>
        <taxon>Dikarya</taxon>
        <taxon>Ascomycota</taxon>
        <taxon>Pezizomycotina</taxon>
        <taxon>Geoglossomycetes</taxon>
        <taxon>Geoglossales</taxon>
        <taxon>Geoglossaceae</taxon>
        <taxon>Glutinoglossum</taxon>
    </lineage>
</organism>
<gene>
    <name evidence="11" type="ORF">FGG08_004545</name>
</gene>
<evidence type="ECO:0000256" key="8">
    <source>
        <dbReference type="ARBA" id="ARBA00034126"/>
    </source>
</evidence>
<dbReference type="InterPro" id="IPR041661">
    <property type="entry name" value="ZN622/Rei1/Reh1_Znf-C2H2"/>
</dbReference>
<accession>A0A9P8L3U3</accession>
<reference evidence="11" key="1">
    <citation type="submission" date="2021-03" db="EMBL/GenBank/DDBJ databases">
        <title>Comparative genomics and phylogenomic investigation of the class Geoglossomycetes provide insights into ecological specialization and systematics.</title>
        <authorList>
            <person name="Melie T."/>
            <person name="Pirro S."/>
            <person name="Miller A.N."/>
            <person name="Quandt A."/>
        </authorList>
    </citation>
    <scope>NUCLEOTIDE SEQUENCE</scope>
    <source>
        <strain evidence="11">GBOQ0MN5Z8</strain>
    </source>
</reference>
<feature type="compositionally biased region" description="Acidic residues" evidence="9">
    <location>
        <begin position="313"/>
        <end position="326"/>
    </location>
</feature>
<keyword evidence="5" id="KW-0677">Repeat</keyword>
<dbReference type="GO" id="GO:0005737">
    <property type="term" value="C:cytoplasm"/>
    <property type="evidence" value="ECO:0007669"/>
    <property type="project" value="UniProtKB-SubCell"/>
</dbReference>
<feature type="compositionally biased region" description="Polar residues" evidence="9">
    <location>
        <begin position="460"/>
        <end position="474"/>
    </location>
</feature>
<comment type="similarity">
    <text evidence="8">Belongs to the REI1 family.</text>
</comment>
<comment type="subcellular location">
    <subcellularLocation>
        <location evidence="1">Cytoplasm</location>
    </subcellularLocation>
</comment>
<evidence type="ECO:0000313" key="11">
    <source>
        <dbReference type="EMBL" id="KAH0538889.1"/>
    </source>
</evidence>
<evidence type="ECO:0000256" key="9">
    <source>
        <dbReference type="SAM" id="MobiDB-lite"/>
    </source>
</evidence>
<evidence type="ECO:0000256" key="1">
    <source>
        <dbReference type="ARBA" id="ARBA00004496"/>
    </source>
</evidence>
<protein>
    <recommendedName>
        <fullName evidence="10">C2H2-type domain-containing protein</fullName>
    </recommendedName>
</protein>
<evidence type="ECO:0000256" key="4">
    <source>
        <dbReference type="ARBA" id="ARBA00022723"/>
    </source>
</evidence>
<dbReference type="GO" id="GO:0003676">
    <property type="term" value="F:nucleic acid binding"/>
    <property type="evidence" value="ECO:0007669"/>
    <property type="project" value="InterPro"/>
</dbReference>
<dbReference type="InterPro" id="IPR040025">
    <property type="entry name" value="Znf622/Rei1/Reh1"/>
</dbReference>
<evidence type="ECO:0000259" key="10">
    <source>
        <dbReference type="PROSITE" id="PS00028"/>
    </source>
</evidence>
<comment type="caution">
    <text evidence="11">The sequence shown here is derived from an EMBL/GenBank/DDBJ whole genome shotgun (WGS) entry which is preliminary data.</text>
</comment>
<dbReference type="InterPro" id="IPR003604">
    <property type="entry name" value="Matrin/U1-like-C_Znf_C2H2"/>
</dbReference>
<evidence type="ECO:0000256" key="3">
    <source>
        <dbReference type="ARBA" id="ARBA00022517"/>
    </source>
</evidence>
<feature type="domain" description="C2H2-type" evidence="10">
    <location>
        <begin position="30"/>
        <end position="52"/>
    </location>
</feature>